<dbReference type="CDD" id="cd00093">
    <property type="entry name" value="HTH_XRE"/>
    <property type="match status" value="1"/>
</dbReference>
<sequence length="73" mass="8362">MANKDLNRLKLLLVEKKKTGKWLAEQLGKDQTTISKWCTNCNQPDVESLIKISRLLQVELSDIIIVDNPEVKI</sequence>
<name>A0AA93BDX2_9BACT</name>
<reference evidence="5 6" key="1">
    <citation type="submission" date="2018-08" db="EMBL/GenBank/DDBJ databases">
        <title>A genome reference for cultivated species of the human gut microbiota.</title>
        <authorList>
            <person name="Zou Y."/>
            <person name="Xue W."/>
            <person name="Luo G."/>
        </authorList>
    </citation>
    <scope>NUCLEOTIDE SEQUENCE [LARGE SCALE GENOMIC DNA]</scope>
    <source>
        <strain evidence="4 5">AF12-50</strain>
        <strain evidence="3 6">AF15-25</strain>
    </source>
</reference>
<dbReference type="RefSeq" id="WP_118064070.1">
    <property type="nucleotide sequence ID" value="NZ_CP134813.1"/>
</dbReference>
<accession>A0AA93BDX2</accession>
<organism evidence="3 6">
    <name type="scientific">Segatella copri</name>
    <dbReference type="NCBI Taxonomy" id="165179"/>
    <lineage>
        <taxon>Bacteria</taxon>
        <taxon>Pseudomonadati</taxon>
        <taxon>Bacteroidota</taxon>
        <taxon>Bacteroidia</taxon>
        <taxon>Bacteroidales</taxon>
        <taxon>Prevotellaceae</taxon>
        <taxon>Segatella</taxon>
    </lineage>
</organism>
<evidence type="ECO:0000313" key="6">
    <source>
        <dbReference type="Proteomes" id="UP000285236"/>
    </source>
</evidence>
<dbReference type="SMART" id="SM00530">
    <property type="entry name" value="HTH_XRE"/>
    <property type="match status" value="1"/>
</dbReference>
<evidence type="ECO:0000313" key="5">
    <source>
        <dbReference type="Proteomes" id="UP000283785"/>
    </source>
</evidence>
<dbReference type="Gene3D" id="1.10.260.40">
    <property type="entry name" value="lambda repressor-like DNA-binding domains"/>
    <property type="match status" value="1"/>
</dbReference>
<dbReference type="InterPro" id="IPR001387">
    <property type="entry name" value="Cro/C1-type_HTH"/>
</dbReference>
<evidence type="ECO:0000313" key="4">
    <source>
        <dbReference type="EMBL" id="RGW43907.1"/>
    </source>
</evidence>
<dbReference type="PROSITE" id="PS50943">
    <property type="entry name" value="HTH_CROC1"/>
    <property type="match status" value="1"/>
</dbReference>
<dbReference type="Proteomes" id="UP000283785">
    <property type="component" value="Unassembled WGS sequence"/>
</dbReference>
<dbReference type="InterPro" id="IPR010982">
    <property type="entry name" value="Lambda_DNA-bd_dom_sf"/>
</dbReference>
<proteinExistence type="predicted"/>
<feature type="domain" description="HTH cro/C1-type" evidence="1">
    <location>
        <begin position="9"/>
        <end position="63"/>
    </location>
</feature>
<dbReference type="EMBL" id="QSAG01000005">
    <property type="protein sequence ID" value="RGW43907.1"/>
    <property type="molecule type" value="Genomic_DNA"/>
</dbReference>
<dbReference type="Proteomes" id="UP001205506">
    <property type="component" value="Unassembled WGS sequence"/>
</dbReference>
<gene>
    <name evidence="4" type="ORF">DWV76_04355</name>
    <name evidence="3" type="ORF">DWW35_12365</name>
    <name evidence="2" type="ORF">NNC68_03150</name>
</gene>
<dbReference type="AlphaFoldDB" id="A0AA93BDX2"/>
<dbReference type="Proteomes" id="UP000285236">
    <property type="component" value="Unassembled WGS sequence"/>
</dbReference>
<dbReference type="EMBL" id="QRYP01000040">
    <property type="protein sequence ID" value="RGU93181.1"/>
    <property type="molecule type" value="Genomic_DNA"/>
</dbReference>
<dbReference type="GO" id="GO:0003677">
    <property type="term" value="F:DNA binding"/>
    <property type="evidence" value="ECO:0007669"/>
    <property type="project" value="InterPro"/>
</dbReference>
<dbReference type="SUPFAM" id="SSF47413">
    <property type="entry name" value="lambda repressor-like DNA-binding domains"/>
    <property type="match status" value="1"/>
</dbReference>
<evidence type="ECO:0000313" key="2">
    <source>
        <dbReference type="EMBL" id="MCP9548475.1"/>
    </source>
</evidence>
<evidence type="ECO:0000259" key="1">
    <source>
        <dbReference type="PROSITE" id="PS50943"/>
    </source>
</evidence>
<dbReference type="Pfam" id="PF01381">
    <property type="entry name" value="HTH_3"/>
    <property type="match status" value="1"/>
</dbReference>
<comment type="caution">
    <text evidence="3">The sequence shown here is derived from an EMBL/GenBank/DDBJ whole genome shotgun (WGS) entry which is preliminary data.</text>
</comment>
<protein>
    <submittedName>
        <fullName evidence="2">Helix-turn-helix domain-containing protein</fullName>
    </submittedName>
    <submittedName>
        <fullName evidence="3">XRE family transcriptional regulator</fullName>
    </submittedName>
</protein>
<dbReference type="EMBL" id="JANDWU010000003">
    <property type="protein sequence ID" value="MCP9548475.1"/>
    <property type="molecule type" value="Genomic_DNA"/>
</dbReference>
<reference evidence="2" key="2">
    <citation type="submission" date="2022-07" db="EMBL/GenBank/DDBJ databases">
        <title>Prevotella copri.</title>
        <authorList>
            <person name="Yang C."/>
        </authorList>
    </citation>
    <scope>NUCLEOTIDE SEQUENCE</scope>
    <source>
        <strain evidence="2">HF1805</strain>
    </source>
</reference>
<evidence type="ECO:0000313" key="3">
    <source>
        <dbReference type="EMBL" id="RGU93181.1"/>
    </source>
</evidence>